<dbReference type="Pfam" id="PF03330">
    <property type="entry name" value="DPBB_1"/>
    <property type="match status" value="1"/>
</dbReference>
<dbReference type="NCBIfam" id="NF041144">
    <property type="entry name" value="expansin_EXLX1"/>
    <property type="match status" value="1"/>
</dbReference>
<proteinExistence type="predicted"/>
<dbReference type="STRING" id="31965.AWH51_00915"/>
<reference evidence="4 5" key="1">
    <citation type="submission" date="2016-01" db="EMBL/GenBank/DDBJ databases">
        <title>Draft genome sequence of Clavibacter michiganensis subsp. tessellarius DOAB 609.</title>
        <authorList>
            <person name="Tambong J.T."/>
        </authorList>
    </citation>
    <scope>NUCLEOTIDE SEQUENCE [LARGE SCALE GENOMIC DNA]</scope>
    <source>
        <strain evidence="4 5">DOAB 609</strain>
    </source>
</reference>
<organism evidence="4 5">
    <name type="scientific">Clavibacter tessellarius</name>
    <dbReference type="NCBI Taxonomy" id="31965"/>
    <lineage>
        <taxon>Bacteria</taxon>
        <taxon>Bacillati</taxon>
        <taxon>Actinomycetota</taxon>
        <taxon>Actinomycetes</taxon>
        <taxon>Micrococcales</taxon>
        <taxon>Microbacteriaceae</taxon>
        <taxon>Clavibacter</taxon>
    </lineage>
</organism>
<evidence type="ECO:0000313" key="5">
    <source>
        <dbReference type="Proteomes" id="UP000076218"/>
    </source>
</evidence>
<dbReference type="PANTHER" id="PTHR31836">
    <property type="match status" value="1"/>
</dbReference>
<dbReference type="InterPro" id="IPR049818">
    <property type="entry name" value="Expansin_EXLX1-like"/>
</dbReference>
<dbReference type="Gene3D" id="2.60.40.760">
    <property type="entry name" value="Expansin, cellulose-binding-like domain"/>
    <property type="match status" value="1"/>
</dbReference>
<name>A0A154UY02_9MICO</name>
<gene>
    <name evidence="4" type="ORF">AWH51_00915</name>
</gene>
<feature type="domain" description="RlpA-like protein double-psi beta-barrel" evidence="3">
    <location>
        <begin position="101"/>
        <end position="153"/>
    </location>
</feature>
<evidence type="ECO:0008006" key="6">
    <source>
        <dbReference type="Google" id="ProtNLM"/>
    </source>
</evidence>
<sequence>MHLIHALADRPRREGTRWHPGRARRLRALPALLALLVAIAGLSAVAPAGSAEAVVAASGRATHYSLGPDGNPTNGNCSLPAIPANRLYVAVGPDDYAGSAACGTYLDVTGPKGTVRVEVADQCPECEHGHLDLSEEAFRAIGDYDAGIIPISYAPVAAPTVPPLAFRLKEGSSAYWAAIQVVDAGTELRSVEVRVGTNWVPLSRTTYGYWLASSGLGAGPYTVRVTDVTGRTATVPGIALDPMRLQRTTARLG</sequence>
<comment type="caution">
    <text evidence="4">The sequence shown here is derived from an EMBL/GenBank/DDBJ whole genome shotgun (WGS) entry which is preliminary data.</text>
</comment>
<dbReference type="SUPFAM" id="SSF49590">
    <property type="entry name" value="PHL pollen allergen"/>
    <property type="match status" value="1"/>
</dbReference>
<evidence type="ECO:0000259" key="2">
    <source>
        <dbReference type="Pfam" id="PF01357"/>
    </source>
</evidence>
<dbReference type="AlphaFoldDB" id="A0A154UY02"/>
<dbReference type="CDD" id="cd22272">
    <property type="entry name" value="DPBB_EXLX1-like"/>
    <property type="match status" value="1"/>
</dbReference>
<dbReference type="InterPro" id="IPR051477">
    <property type="entry name" value="Expansin_CellWall"/>
</dbReference>
<dbReference type="InterPro" id="IPR036749">
    <property type="entry name" value="Expansin_CBD_sf"/>
</dbReference>
<feature type="domain" description="Expansin-like CBD" evidence="2">
    <location>
        <begin position="165"/>
        <end position="235"/>
    </location>
</feature>
<dbReference type="Pfam" id="PF01357">
    <property type="entry name" value="Expansin_C"/>
    <property type="match status" value="1"/>
</dbReference>
<evidence type="ECO:0000256" key="1">
    <source>
        <dbReference type="ARBA" id="ARBA00022729"/>
    </source>
</evidence>
<protein>
    <recommendedName>
        <fullName evidence="6">Expansin-YoaJ</fullName>
    </recommendedName>
</protein>
<accession>A0A154UY02</accession>
<evidence type="ECO:0000259" key="3">
    <source>
        <dbReference type="Pfam" id="PF03330"/>
    </source>
</evidence>
<dbReference type="InterPro" id="IPR036908">
    <property type="entry name" value="RlpA-like_sf"/>
</dbReference>
<dbReference type="Proteomes" id="UP000076218">
    <property type="component" value="Unassembled WGS sequence"/>
</dbReference>
<dbReference type="SUPFAM" id="SSF50685">
    <property type="entry name" value="Barwin-like endoglucanases"/>
    <property type="match status" value="1"/>
</dbReference>
<dbReference type="PANTHER" id="PTHR31836:SF21">
    <property type="entry name" value="EXPANSIN-LIKE PROTEIN 7"/>
    <property type="match status" value="1"/>
</dbReference>
<dbReference type="InterPro" id="IPR007117">
    <property type="entry name" value="Expansin_CBD"/>
</dbReference>
<keyword evidence="1" id="KW-0732">Signal</keyword>
<dbReference type="RefSeq" id="WP_063072772.1">
    <property type="nucleotide sequence ID" value="NZ_LQXA01000053.1"/>
</dbReference>
<dbReference type="EMBL" id="LQXA01000053">
    <property type="protein sequence ID" value="KZC93957.1"/>
    <property type="molecule type" value="Genomic_DNA"/>
</dbReference>
<evidence type="ECO:0000313" key="4">
    <source>
        <dbReference type="EMBL" id="KZC93957.1"/>
    </source>
</evidence>
<dbReference type="Gene3D" id="2.40.40.10">
    <property type="entry name" value="RlpA-like domain"/>
    <property type="match status" value="1"/>
</dbReference>
<dbReference type="InterPro" id="IPR009009">
    <property type="entry name" value="RlpA-like_DPBB"/>
</dbReference>